<dbReference type="PANTHER" id="PTHR36222">
    <property type="entry name" value="SERINE PROTEASE INHIBITOR RV3364C"/>
    <property type="match status" value="1"/>
</dbReference>
<dbReference type="EMBL" id="BNBE01000004">
    <property type="protein sequence ID" value="GHG26294.1"/>
    <property type="molecule type" value="Genomic_DNA"/>
</dbReference>
<keyword evidence="3" id="KW-1185">Reference proteome</keyword>
<dbReference type="Pfam" id="PF03259">
    <property type="entry name" value="Robl_LC7"/>
    <property type="match status" value="1"/>
</dbReference>
<feature type="domain" description="Roadblock/LAMTOR2" evidence="1">
    <location>
        <begin position="8"/>
        <end position="99"/>
    </location>
</feature>
<dbReference type="PANTHER" id="PTHR36222:SF1">
    <property type="entry name" value="SERINE PROTEASE INHIBITOR RV3364C"/>
    <property type="match status" value="1"/>
</dbReference>
<name>A0A919BYK1_STRFL</name>
<dbReference type="InterPro" id="IPR053141">
    <property type="entry name" value="Mycobact_SerProt_Inhib_Rv3364c"/>
</dbReference>
<organism evidence="2 3">
    <name type="scientific">Streptomyces filamentosus</name>
    <name type="common">Streptomyces roseosporus</name>
    <dbReference type="NCBI Taxonomy" id="67294"/>
    <lineage>
        <taxon>Bacteria</taxon>
        <taxon>Bacillati</taxon>
        <taxon>Actinomycetota</taxon>
        <taxon>Actinomycetes</taxon>
        <taxon>Kitasatosporales</taxon>
        <taxon>Streptomycetaceae</taxon>
        <taxon>Streptomyces</taxon>
    </lineage>
</organism>
<dbReference type="Proteomes" id="UP000632849">
    <property type="component" value="Unassembled WGS sequence"/>
</dbReference>
<reference evidence="2" key="2">
    <citation type="submission" date="2020-09" db="EMBL/GenBank/DDBJ databases">
        <authorList>
            <person name="Sun Q."/>
            <person name="Ohkuma M."/>
        </authorList>
    </citation>
    <scope>NUCLEOTIDE SEQUENCE</scope>
    <source>
        <strain evidence="2">JCM 4122</strain>
    </source>
</reference>
<evidence type="ECO:0000313" key="3">
    <source>
        <dbReference type="Proteomes" id="UP000632849"/>
    </source>
</evidence>
<dbReference type="SUPFAM" id="SSF103196">
    <property type="entry name" value="Roadblock/LC7 domain"/>
    <property type="match status" value="1"/>
</dbReference>
<comment type="caution">
    <text evidence="2">The sequence shown here is derived from an EMBL/GenBank/DDBJ whole genome shotgun (WGS) entry which is preliminary data.</text>
</comment>
<evidence type="ECO:0000259" key="1">
    <source>
        <dbReference type="SMART" id="SM00960"/>
    </source>
</evidence>
<dbReference type="Gene3D" id="3.30.450.30">
    <property type="entry name" value="Dynein light chain 2a, cytoplasmic"/>
    <property type="match status" value="1"/>
</dbReference>
<protein>
    <submittedName>
        <fullName evidence="2">Dynein regulation protein LC7</fullName>
    </submittedName>
</protein>
<dbReference type="InterPro" id="IPR004942">
    <property type="entry name" value="Roadblock/LAMTOR2_dom"/>
</dbReference>
<gene>
    <name evidence="2" type="ORF">GCM10017667_73260</name>
</gene>
<evidence type="ECO:0000313" key="2">
    <source>
        <dbReference type="EMBL" id="GHG26294.1"/>
    </source>
</evidence>
<sequence>MQPLPNIDWMLTELVGGVPHVRHVVVLSADGLSIGQANTAPDTADAIAAACSGIQSLARAIAQMFPHGNGTTHMVGIEADGGYFSLMAAGPGAYLAVLADEEVDAGLLGDRMRTLVVRIGRHMTSPPREDVVRQAM</sequence>
<reference evidence="2" key="1">
    <citation type="journal article" date="2014" name="Int. J. Syst. Evol. Microbiol.">
        <title>Complete genome sequence of Corynebacterium casei LMG S-19264T (=DSM 44701T), isolated from a smear-ripened cheese.</title>
        <authorList>
            <consortium name="US DOE Joint Genome Institute (JGI-PGF)"/>
            <person name="Walter F."/>
            <person name="Albersmeier A."/>
            <person name="Kalinowski J."/>
            <person name="Ruckert C."/>
        </authorList>
    </citation>
    <scope>NUCLEOTIDE SEQUENCE</scope>
    <source>
        <strain evidence="2">JCM 4122</strain>
    </source>
</reference>
<dbReference type="AlphaFoldDB" id="A0A919BYK1"/>
<proteinExistence type="predicted"/>
<dbReference type="GeneID" id="95662421"/>
<accession>A0A919BYK1</accession>
<dbReference type="SMART" id="SM00960">
    <property type="entry name" value="Robl_LC7"/>
    <property type="match status" value="1"/>
</dbReference>
<dbReference type="RefSeq" id="WP_030761142.1">
    <property type="nucleotide sequence ID" value="NZ_BNBE01000004.1"/>
</dbReference>